<dbReference type="GO" id="GO:0005737">
    <property type="term" value="C:cytoplasm"/>
    <property type="evidence" value="ECO:0007669"/>
    <property type="project" value="TreeGrafter"/>
</dbReference>
<feature type="binding site" evidence="4">
    <location>
        <position position="232"/>
    </location>
    <ligand>
        <name>a divalent metal cation</name>
        <dbReference type="ChEBI" id="CHEBI:60240"/>
        <label>1</label>
    </ligand>
</feature>
<dbReference type="PANTHER" id="PTHR13799:SF14">
    <property type="entry name" value="GTP CYCLOHYDROLASE 1 TYPE 2 HOMOLOG"/>
    <property type="match status" value="1"/>
</dbReference>
<dbReference type="Pfam" id="PF01784">
    <property type="entry name" value="DUF34_NIF3"/>
    <property type="match status" value="1"/>
</dbReference>
<evidence type="ECO:0000313" key="5">
    <source>
        <dbReference type="EMBL" id="GKH03376.1"/>
    </source>
</evidence>
<reference evidence="5" key="1">
    <citation type="submission" date="2022-01" db="EMBL/GenBank/DDBJ databases">
        <title>Novel bile acid biosynthetic pathways are enriched in the microbiome of centenarians.</title>
        <authorList>
            <person name="Sato Y."/>
            <person name="Atarashi K."/>
            <person name="Plichta R.D."/>
            <person name="Arai Y."/>
            <person name="Sasajima S."/>
            <person name="Kearney M.S."/>
            <person name="Suda W."/>
            <person name="Takeshita K."/>
            <person name="Sasaki T."/>
            <person name="Okamoto S."/>
            <person name="Skelly N.A."/>
            <person name="Okamura Y."/>
            <person name="Vlamakis H."/>
            <person name="Li Y."/>
            <person name="Tanoue T."/>
            <person name="Takei H."/>
            <person name="Nittono H."/>
            <person name="Narushima S."/>
            <person name="Irie J."/>
            <person name="Itoh H."/>
            <person name="Moriya K."/>
            <person name="Sugiura Y."/>
            <person name="Suematsu M."/>
            <person name="Moritoki N."/>
            <person name="Shibata S."/>
            <person name="Littman R.D."/>
            <person name="Fischbach A.M."/>
            <person name="Uwamino Y."/>
            <person name="Inoue T."/>
            <person name="Honda A."/>
            <person name="Hattori M."/>
            <person name="Murai T."/>
            <person name="Xavier J.R."/>
            <person name="Hirose N."/>
            <person name="Honda K."/>
        </authorList>
    </citation>
    <scope>NUCLEOTIDE SEQUENCE</scope>
    <source>
        <strain evidence="5">CE91-St55</strain>
    </source>
</reference>
<feature type="binding site" evidence="4">
    <location>
        <position position="65"/>
    </location>
    <ligand>
        <name>a divalent metal cation</name>
        <dbReference type="ChEBI" id="CHEBI:60240"/>
        <label>1</label>
    </ligand>
</feature>
<dbReference type="InterPro" id="IPR002678">
    <property type="entry name" value="DUF34/NIF3"/>
</dbReference>
<sequence length="269" mass="29470">MKCLELIQKLETLAPADCACEWDNVGLLVGWREREIHRILIALDATDEVVEEAVRMRADLLLTHHPLIFKPLRKVNDDDFIARRVMELIQYNVNYYAMHTNFDAAPGCMADLAAERLGLSETRVLEVAGTMETDGRPVEYGIGKVGLLPSAMTVKELALLVKERFHLPFITVYGEHAAGETVTRVAIAPGSGKSSIAFAEKAGAEVLVTGDIGHHEGIDAAANHLTVLDAGHYGLEHLFIGFMADYLEREFGGRLEIHKAAAAFPAAVL</sequence>
<dbReference type="EMBL" id="BQNJ01000002">
    <property type="protein sequence ID" value="GKH03376.1"/>
    <property type="molecule type" value="Genomic_DNA"/>
</dbReference>
<proteinExistence type="inferred from homology"/>
<comment type="caution">
    <text evidence="5">The sequence shown here is derived from an EMBL/GenBank/DDBJ whole genome shotgun (WGS) entry which is preliminary data.</text>
</comment>
<dbReference type="RefSeq" id="WP_006777923.1">
    <property type="nucleotide sequence ID" value="NZ_BQNJ01000002.1"/>
</dbReference>
<organism evidence="5 6">
    <name type="scientific">Hungatella hathewayi</name>
    <dbReference type="NCBI Taxonomy" id="154046"/>
    <lineage>
        <taxon>Bacteria</taxon>
        <taxon>Bacillati</taxon>
        <taxon>Bacillota</taxon>
        <taxon>Clostridia</taxon>
        <taxon>Lachnospirales</taxon>
        <taxon>Lachnospiraceae</taxon>
        <taxon>Hungatella</taxon>
    </lineage>
</organism>
<protein>
    <recommendedName>
        <fullName evidence="2">GTP cyclohydrolase 1 type 2 homolog</fullName>
    </recommendedName>
</protein>
<dbReference type="GeneID" id="93149924"/>
<feature type="binding site" evidence="4">
    <location>
        <position position="236"/>
    </location>
    <ligand>
        <name>a divalent metal cation</name>
        <dbReference type="ChEBI" id="CHEBI:60240"/>
        <label>1</label>
    </ligand>
</feature>
<dbReference type="NCBIfam" id="TIGR00486">
    <property type="entry name" value="YbgI_SA1388"/>
    <property type="match status" value="1"/>
</dbReference>
<evidence type="ECO:0000256" key="4">
    <source>
        <dbReference type="PIRSR" id="PIRSR602678-1"/>
    </source>
</evidence>
<dbReference type="Proteomes" id="UP001055091">
    <property type="component" value="Unassembled WGS sequence"/>
</dbReference>
<evidence type="ECO:0000256" key="2">
    <source>
        <dbReference type="ARBA" id="ARBA00022112"/>
    </source>
</evidence>
<gene>
    <name evidence="5" type="ORF">CE91St55_53570</name>
</gene>
<feature type="binding site" evidence="4">
    <location>
        <position position="103"/>
    </location>
    <ligand>
        <name>a divalent metal cation</name>
        <dbReference type="ChEBI" id="CHEBI:60240"/>
        <label>1</label>
    </ligand>
</feature>
<dbReference type="AlphaFoldDB" id="A0A413LV82"/>
<keyword evidence="3 4" id="KW-0479">Metal-binding</keyword>
<dbReference type="FunFam" id="3.40.1390.30:FF:000001">
    <property type="entry name" value="GTP cyclohydrolase 1 type 2"/>
    <property type="match status" value="1"/>
</dbReference>
<evidence type="ECO:0000256" key="1">
    <source>
        <dbReference type="ARBA" id="ARBA00006964"/>
    </source>
</evidence>
<dbReference type="Gene3D" id="3.40.1390.30">
    <property type="entry name" value="NIF3 (NGG1p interacting factor 3)-like"/>
    <property type="match status" value="2"/>
</dbReference>
<dbReference type="SUPFAM" id="SSF102705">
    <property type="entry name" value="NIF3 (NGG1p interacting factor 3)-like"/>
    <property type="match status" value="1"/>
</dbReference>
<feature type="binding site" evidence="4">
    <location>
        <position position="64"/>
    </location>
    <ligand>
        <name>a divalent metal cation</name>
        <dbReference type="ChEBI" id="CHEBI:60240"/>
        <label>2</label>
    </ligand>
</feature>
<comment type="similarity">
    <text evidence="1">Belongs to the GTP cyclohydrolase I type 2/NIF3 family.</text>
</comment>
<dbReference type="InterPro" id="IPR036069">
    <property type="entry name" value="DUF34/NIF3_sf"/>
</dbReference>
<evidence type="ECO:0000256" key="3">
    <source>
        <dbReference type="ARBA" id="ARBA00022723"/>
    </source>
</evidence>
<dbReference type="GO" id="GO:0046872">
    <property type="term" value="F:metal ion binding"/>
    <property type="evidence" value="ECO:0007669"/>
    <property type="project" value="UniProtKB-KW"/>
</dbReference>
<name>A0A413LV82_9FIRM</name>
<evidence type="ECO:0000313" key="6">
    <source>
        <dbReference type="Proteomes" id="UP001055091"/>
    </source>
</evidence>
<accession>A0A413LV82</accession>
<dbReference type="PANTHER" id="PTHR13799">
    <property type="entry name" value="NGG1 INTERACTING FACTOR 3"/>
    <property type="match status" value="1"/>
</dbReference>